<evidence type="ECO:0000313" key="4">
    <source>
        <dbReference type="Proteomes" id="UP000189681"/>
    </source>
</evidence>
<feature type="domain" description="Glycosyltransferase subfamily 4-like N-terminal" evidence="2">
    <location>
        <begin position="19"/>
        <end position="182"/>
    </location>
</feature>
<evidence type="ECO:0000259" key="2">
    <source>
        <dbReference type="Pfam" id="PF13439"/>
    </source>
</evidence>
<dbReference type="GO" id="GO:0016757">
    <property type="term" value="F:glycosyltransferase activity"/>
    <property type="evidence" value="ECO:0007669"/>
    <property type="project" value="InterPro"/>
</dbReference>
<dbReference type="AlphaFoldDB" id="A0A1V4AQD8"/>
<dbReference type="InterPro" id="IPR028098">
    <property type="entry name" value="Glyco_trans_4-like_N"/>
</dbReference>
<reference evidence="3 4" key="1">
    <citation type="journal article" date="2017" name="Water Res.">
        <title>Discovery and metagenomic analysis of an anammox bacterial enrichment related to Candidatus "Brocadia caroliniensis" in a full-scale glycerol-fed nitritation-denitritation separate centrate treatment process.</title>
        <authorList>
            <person name="Park H."/>
            <person name="Brotto A.C."/>
            <person name="van Loosdrecht M.C."/>
            <person name="Chandran K."/>
        </authorList>
    </citation>
    <scope>NUCLEOTIDE SEQUENCE [LARGE SCALE GENOMIC DNA]</scope>
    <source>
        <strain evidence="3">26THWARD</strain>
    </source>
</reference>
<evidence type="ECO:0008006" key="5">
    <source>
        <dbReference type="Google" id="ProtNLM"/>
    </source>
</evidence>
<dbReference type="PANTHER" id="PTHR12526:SF630">
    <property type="entry name" value="GLYCOSYLTRANSFERASE"/>
    <property type="match status" value="1"/>
</dbReference>
<dbReference type="Pfam" id="PF13439">
    <property type="entry name" value="Glyco_transf_4"/>
    <property type="match status" value="1"/>
</dbReference>
<evidence type="ECO:0000259" key="1">
    <source>
        <dbReference type="Pfam" id="PF00534"/>
    </source>
</evidence>
<dbReference type="STRING" id="1004156.AYP45_15390"/>
<organism evidence="3 4">
    <name type="scientific">Candidatus Brocadia carolinensis</name>
    <dbReference type="NCBI Taxonomy" id="1004156"/>
    <lineage>
        <taxon>Bacteria</taxon>
        <taxon>Pseudomonadati</taxon>
        <taxon>Planctomycetota</taxon>
        <taxon>Candidatus Brocadiia</taxon>
        <taxon>Candidatus Brocadiales</taxon>
        <taxon>Candidatus Brocadiaceae</taxon>
        <taxon>Candidatus Brocadia</taxon>
    </lineage>
</organism>
<name>A0A1V4AQD8_9BACT</name>
<dbReference type="PANTHER" id="PTHR12526">
    <property type="entry name" value="GLYCOSYLTRANSFERASE"/>
    <property type="match status" value="1"/>
</dbReference>
<sequence>MTNIQKKKIVFVLLSLEGGGAERVIINIIRHLDNRLYEVFLILFEAKGPYLSSIPGYVNLYDLKKTKSGLFSILKIIFSLIIIFRKIRPNTVVSFHNMANVITMISRYLSFIKCNLVIGIRHYFHEDLIKSFNVLNLFLYKNLFKYANCIIVNSAELGKHSAQFFHIKHDKIKVIYNPIDFENINNLKNEYLGTLSSDQFILAVGRLSHEKGFPYLLKAFSLIKEKIHENLVILGKGPDEEMLKKMASDLDIKERVLFLGFQSNPYKFMRNARIFVLSSLYEGFPNVLLEAMACGAPAISTNCPSGPGEIIENYNNGILVPTADEKALAVAMLNLLKDENLRKKFSLEGSKRVEDFSIEKLMSQYEHLF</sequence>
<evidence type="ECO:0000313" key="3">
    <source>
        <dbReference type="EMBL" id="OOP55335.1"/>
    </source>
</evidence>
<dbReference type="Gene3D" id="3.40.50.2000">
    <property type="entry name" value="Glycogen Phosphorylase B"/>
    <property type="match status" value="2"/>
</dbReference>
<feature type="domain" description="Glycosyl transferase family 1" evidence="1">
    <location>
        <begin position="197"/>
        <end position="351"/>
    </location>
</feature>
<proteinExistence type="predicted"/>
<dbReference type="InterPro" id="IPR001296">
    <property type="entry name" value="Glyco_trans_1"/>
</dbReference>
<comment type="caution">
    <text evidence="3">The sequence shown here is derived from an EMBL/GenBank/DDBJ whole genome shotgun (WGS) entry which is preliminary data.</text>
</comment>
<dbReference type="EMBL" id="AYTS01000151">
    <property type="protein sequence ID" value="OOP55335.1"/>
    <property type="molecule type" value="Genomic_DNA"/>
</dbReference>
<dbReference type="Pfam" id="PF00534">
    <property type="entry name" value="Glycos_transf_1"/>
    <property type="match status" value="1"/>
</dbReference>
<dbReference type="Proteomes" id="UP000189681">
    <property type="component" value="Unassembled WGS sequence"/>
</dbReference>
<gene>
    <name evidence="3" type="ORF">AYP45_15390</name>
</gene>
<dbReference type="SUPFAM" id="SSF53756">
    <property type="entry name" value="UDP-Glycosyltransferase/glycogen phosphorylase"/>
    <property type="match status" value="1"/>
</dbReference>
<protein>
    <recommendedName>
        <fullName evidence="5">Glycosyl transferase</fullName>
    </recommendedName>
</protein>
<accession>A0A1V4AQD8</accession>